<organism evidence="9 10">
    <name type="scientific">Winslowiella arboricola</name>
    <dbReference type="NCBI Taxonomy" id="2978220"/>
    <lineage>
        <taxon>Bacteria</taxon>
        <taxon>Pseudomonadati</taxon>
        <taxon>Pseudomonadota</taxon>
        <taxon>Gammaproteobacteria</taxon>
        <taxon>Enterobacterales</taxon>
        <taxon>Erwiniaceae</taxon>
        <taxon>Winslowiella</taxon>
    </lineage>
</organism>
<feature type="compositionally biased region" description="Basic and acidic residues" evidence="6">
    <location>
        <begin position="68"/>
        <end position="78"/>
    </location>
</feature>
<feature type="region of interest" description="Disordered" evidence="6">
    <location>
        <begin position="58"/>
        <end position="78"/>
    </location>
</feature>
<keyword evidence="10" id="KW-1185">Reference proteome</keyword>
<feature type="chain" id="PRO_5039909008" evidence="7">
    <location>
        <begin position="23"/>
        <end position="78"/>
    </location>
</feature>
<proteinExistence type="predicted"/>
<comment type="caution">
    <text evidence="9">The sequence shown here is derived from an EMBL/GenBank/DDBJ whole genome shotgun (WGS) entry which is preliminary data.</text>
</comment>
<feature type="domain" description="Lipoprotein YgdI/YgdR-like SH3-like" evidence="8">
    <location>
        <begin position="29"/>
        <end position="75"/>
    </location>
</feature>
<evidence type="ECO:0000259" key="8">
    <source>
        <dbReference type="Pfam" id="PF06004"/>
    </source>
</evidence>
<dbReference type="InterPro" id="IPR010920">
    <property type="entry name" value="LSM_dom_sf"/>
</dbReference>
<dbReference type="NCBIfam" id="NF033216">
    <property type="entry name" value="lipo_YgdI_YgdR"/>
    <property type="match status" value="1"/>
</dbReference>
<dbReference type="InterPro" id="IPR047807">
    <property type="entry name" value="YgdI/YgdR-like_SH3-like"/>
</dbReference>
<protein>
    <submittedName>
        <fullName evidence="9">YgdI/YgdR family lipoprotein</fullName>
    </submittedName>
</protein>
<reference evidence="9" key="1">
    <citation type="submission" date="2022-09" db="EMBL/GenBank/DDBJ databases">
        <title>Winslowiella arboricola sp. nov., isolated from bleeding cankers on broadleaf hosts.</title>
        <authorList>
            <person name="Brady C."/>
            <person name="Kaur S."/>
            <person name="Crampton B."/>
            <person name="Maddock D."/>
            <person name="Arnold D."/>
            <person name="Denman S."/>
        </authorList>
    </citation>
    <scope>NUCLEOTIDE SEQUENCE</scope>
    <source>
        <strain evidence="9">BAC 15a-03b</strain>
    </source>
</reference>
<evidence type="ECO:0000313" key="9">
    <source>
        <dbReference type="EMBL" id="MCU5780094.1"/>
    </source>
</evidence>
<evidence type="ECO:0000313" key="10">
    <source>
        <dbReference type="Proteomes" id="UP001064262"/>
    </source>
</evidence>
<keyword evidence="4" id="KW-0564">Palmitate</keyword>
<dbReference type="PROSITE" id="PS51257">
    <property type="entry name" value="PROKAR_LIPOPROTEIN"/>
    <property type="match status" value="1"/>
</dbReference>
<name>A0A9J6PTT2_9GAMM</name>
<evidence type="ECO:0000256" key="5">
    <source>
        <dbReference type="ARBA" id="ARBA00023288"/>
    </source>
</evidence>
<evidence type="ECO:0000256" key="2">
    <source>
        <dbReference type="ARBA" id="ARBA00022729"/>
    </source>
</evidence>
<dbReference type="Pfam" id="PF06004">
    <property type="entry name" value="DUF903"/>
    <property type="match status" value="1"/>
</dbReference>
<evidence type="ECO:0000256" key="7">
    <source>
        <dbReference type="SAM" id="SignalP"/>
    </source>
</evidence>
<gene>
    <name evidence="9" type="ORF">N5923_21620</name>
</gene>
<evidence type="ECO:0000256" key="4">
    <source>
        <dbReference type="ARBA" id="ARBA00023139"/>
    </source>
</evidence>
<dbReference type="AlphaFoldDB" id="A0A9J6PTT2"/>
<keyword evidence="2 7" id="KW-0732">Signal</keyword>
<dbReference type="InterPro" id="IPR010305">
    <property type="entry name" value="YgdI/YgdR-like"/>
</dbReference>
<dbReference type="SUPFAM" id="SSF50182">
    <property type="entry name" value="Sm-like ribonucleoproteins"/>
    <property type="match status" value="1"/>
</dbReference>
<keyword evidence="1" id="KW-1003">Cell membrane</keyword>
<dbReference type="PANTHER" id="PTHR37011:SF2">
    <property type="entry name" value="LIPOPROTEIN"/>
    <property type="match status" value="1"/>
</dbReference>
<dbReference type="Proteomes" id="UP001064262">
    <property type="component" value="Unassembled WGS sequence"/>
</dbReference>
<dbReference type="Gene3D" id="2.30.30.100">
    <property type="match status" value="1"/>
</dbReference>
<evidence type="ECO:0000256" key="3">
    <source>
        <dbReference type="ARBA" id="ARBA00023136"/>
    </source>
</evidence>
<feature type="signal peptide" evidence="7">
    <location>
        <begin position="1"/>
        <end position="22"/>
    </location>
</feature>
<evidence type="ECO:0000256" key="1">
    <source>
        <dbReference type="ARBA" id="ARBA00022475"/>
    </source>
</evidence>
<keyword evidence="3" id="KW-0472">Membrane</keyword>
<accession>A0A9J6PTT2</accession>
<keyword evidence="5 9" id="KW-0449">Lipoprotein</keyword>
<sequence>MTLTIKKTLFAAATLTAGLFLAGCANDHVMHTNDGRTIVVSGKPEVDKDTGMISYTDEQGKQQQINRSEIKEMSEFDN</sequence>
<evidence type="ECO:0000256" key="6">
    <source>
        <dbReference type="SAM" id="MobiDB-lite"/>
    </source>
</evidence>
<dbReference type="PANTHER" id="PTHR37011">
    <property type="entry name" value="POT FAMILY PEPTIDE TRANSPORT PROTEIN-RELATED"/>
    <property type="match status" value="1"/>
</dbReference>
<dbReference type="EMBL" id="JAODIM010000043">
    <property type="protein sequence ID" value="MCU5780094.1"/>
    <property type="molecule type" value="Genomic_DNA"/>
</dbReference>